<evidence type="ECO:0000256" key="11">
    <source>
        <dbReference type="ARBA" id="ARBA00023306"/>
    </source>
</evidence>
<keyword evidence="9" id="KW-0804">Transcription</keyword>
<dbReference type="Gene3D" id="6.20.210.20">
    <property type="entry name" value="THAP domain"/>
    <property type="match status" value="1"/>
</dbReference>
<dbReference type="AlphaFoldDB" id="A0A3L8D6P6"/>
<keyword evidence="6" id="KW-0805">Transcription regulation</keyword>
<keyword evidence="4 12" id="KW-0863">Zinc-finger</keyword>
<dbReference type="GO" id="GO:0008270">
    <property type="term" value="F:zinc ion binding"/>
    <property type="evidence" value="ECO:0007669"/>
    <property type="project" value="UniProtKB-KW"/>
</dbReference>
<evidence type="ECO:0000256" key="3">
    <source>
        <dbReference type="ARBA" id="ARBA00022723"/>
    </source>
</evidence>
<dbReference type="InterPro" id="IPR038441">
    <property type="entry name" value="THAP_Znf_sf"/>
</dbReference>
<dbReference type="Pfam" id="PF05485">
    <property type="entry name" value="THAP"/>
    <property type="match status" value="1"/>
</dbReference>
<proteinExistence type="inferred from homology"/>
<comment type="caution">
    <text evidence="14">The sequence shown here is derived from an EMBL/GenBank/DDBJ whole genome shotgun (WGS) entry which is preliminary data.</text>
</comment>
<evidence type="ECO:0000313" key="15">
    <source>
        <dbReference type="Proteomes" id="UP000279307"/>
    </source>
</evidence>
<evidence type="ECO:0000313" key="14">
    <source>
        <dbReference type="EMBL" id="RLU16145.1"/>
    </source>
</evidence>
<keyword evidence="5" id="KW-0862">Zinc</keyword>
<organism evidence="14 15">
    <name type="scientific">Ooceraea biroi</name>
    <name type="common">Clonal raider ant</name>
    <name type="synonym">Cerapachys biroi</name>
    <dbReference type="NCBI Taxonomy" id="2015173"/>
    <lineage>
        <taxon>Eukaryota</taxon>
        <taxon>Metazoa</taxon>
        <taxon>Ecdysozoa</taxon>
        <taxon>Arthropoda</taxon>
        <taxon>Hexapoda</taxon>
        <taxon>Insecta</taxon>
        <taxon>Pterygota</taxon>
        <taxon>Neoptera</taxon>
        <taxon>Endopterygota</taxon>
        <taxon>Hymenoptera</taxon>
        <taxon>Apocrita</taxon>
        <taxon>Aculeata</taxon>
        <taxon>Formicoidea</taxon>
        <taxon>Formicidae</taxon>
        <taxon>Dorylinae</taxon>
        <taxon>Ooceraea</taxon>
    </lineage>
</organism>
<keyword evidence="8 12" id="KW-0238">DNA-binding</keyword>
<dbReference type="GO" id="GO:0043565">
    <property type="term" value="F:sequence-specific DNA binding"/>
    <property type="evidence" value="ECO:0007669"/>
    <property type="project" value="InterPro"/>
</dbReference>
<dbReference type="PANTHER" id="PTHR46600">
    <property type="entry name" value="THAP DOMAIN-CONTAINING"/>
    <property type="match status" value="1"/>
</dbReference>
<evidence type="ECO:0000256" key="7">
    <source>
        <dbReference type="ARBA" id="ARBA00023054"/>
    </source>
</evidence>
<dbReference type="EMBL" id="QOIP01000012">
    <property type="protein sequence ID" value="RLU16145.1"/>
    <property type="molecule type" value="Genomic_DNA"/>
</dbReference>
<evidence type="ECO:0000256" key="6">
    <source>
        <dbReference type="ARBA" id="ARBA00023015"/>
    </source>
</evidence>
<dbReference type="SUPFAM" id="SSF57716">
    <property type="entry name" value="Glucocorticoid receptor-like (DNA-binding domain)"/>
    <property type="match status" value="1"/>
</dbReference>
<evidence type="ECO:0000256" key="12">
    <source>
        <dbReference type="PROSITE-ProRule" id="PRU00309"/>
    </source>
</evidence>
<comment type="subcellular location">
    <subcellularLocation>
        <location evidence="1">Nucleus</location>
        <location evidence="1">Nucleoplasm</location>
    </subcellularLocation>
</comment>
<protein>
    <recommendedName>
        <fullName evidence="13">THAP-type domain-containing protein</fullName>
    </recommendedName>
</protein>
<evidence type="ECO:0000256" key="9">
    <source>
        <dbReference type="ARBA" id="ARBA00023163"/>
    </source>
</evidence>
<keyword evidence="11" id="KW-0131">Cell cycle</keyword>
<keyword evidence="7" id="KW-0175">Coiled coil</keyword>
<evidence type="ECO:0000256" key="4">
    <source>
        <dbReference type="ARBA" id="ARBA00022771"/>
    </source>
</evidence>
<evidence type="ECO:0000256" key="1">
    <source>
        <dbReference type="ARBA" id="ARBA00004642"/>
    </source>
</evidence>
<dbReference type="InterPro" id="IPR026516">
    <property type="entry name" value="THAP1/10"/>
</dbReference>
<evidence type="ECO:0000256" key="5">
    <source>
        <dbReference type="ARBA" id="ARBA00022833"/>
    </source>
</evidence>
<name>A0A3L8D6P6_OOCBI</name>
<keyword evidence="3" id="KW-0479">Metal-binding</keyword>
<evidence type="ECO:0000256" key="10">
    <source>
        <dbReference type="ARBA" id="ARBA00023242"/>
    </source>
</evidence>
<dbReference type="InterPro" id="IPR006612">
    <property type="entry name" value="THAP_Znf"/>
</dbReference>
<sequence length="110" mass="13275">MVHYCVIKNRKAMWTQNTALTFHRFPPVDSEIFQIWLNHIPMHLIKKYEKYTSLCICSKYFVESDYLCSSSKRQLKKTAFPKIFEQDPTSTTEYSVWEKENLILRLTFRN</sequence>
<dbReference type="PANTHER" id="PTHR46600:SF1">
    <property type="entry name" value="THAP DOMAIN-CONTAINING PROTEIN 1"/>
    <property type="match status" value="1"/>
</dbReference>
<evidence type="ECO:0000256" key="2">
    <source>
        <dbReference type="ARBA" id="ARBA00006177"/>
    </source>
</evidence>
<accession>A0A3L8D6P6</accession>
<dbReference type="GO" id="GO:0005654">
    <property type="term" value="C:nucleoplasm"/>
    <property type="evidence" value="ECO:0007669"/>
    <property type="project" value="UniProtKB-SubCell"/>
</dbReference>
<dbReference type="PROSITE" id="PS50950">
    <property type="entry name" value="ZF_THAP"/>
    <property type="match status" value="1"/>
</dbReference>
<reference evidence="14 15" key="1">
    <citation type="journal article" date="2018" name="Genome Res.">
        <title>The genomic architecture and molecular evolution of ant odorant receptors.</title>
        <authorList>
            <person name="McKenzie S.K."/>
            <person name="Kronauer D.J.C."/>
        </authorList>
    </citation>
    <scope>NUCLEOTIDE SEQUENCE [LARGE SCALE GENOMIC DNA]</scope>
    <source>
        <strain evidence="14">Clonal line C1</strain>
    </source>
</reference>
<gene>
    <name evidence="14" type="ORF">DMN91_011904</name>
</gene>
<evidence type="ECO:0000256" key="8">
    <source>
        <dbReference type="ARBA" id="ARBA00023125"/>
    </source>
</evidence>
<comment type="similarity">
    <text evidence="2">Belongs to the THAP1 family.</text>
</comment>
<evidence type="ECO:0000259" key="13">
    <source>
        <dbReference type="PROSITE" id="PS50950"/>
    </source>
</evidence>
<feature type="domain" description="THAP-type" evidence="13">
    <location>
        <begin position="1"/>
        <end position="84"/>
    </location>
</feature>
<keyword evidence="10" id="KW-0539">Nucleus</keyword>
<dbReference type="Proteomes" id="UP000279307">
    <property type="component" value="Chromosome 12"/>
</dbReference>